<protein>
    <recommendedName>
        <fullName evidence="2">Helix-turn-helix domain-containing protein</fullName>
    </recommendedName>
</protein>
<gene>
    <name evidence="1" type="ORF">HELGO_WM16100</name>
</gene>
<reference evidence="1" key="1">
    <citation type="submission" date="2020-01" db="EMBL/GenBank/DDBJ databases">
        <authorList>
            <person name="Meier V. D."/>
            <person name="Meier V D."/>
        </authorList>
    </citation>
    <scope>NUCLEOTIDE SEQUENCE</scope>
    <source>
        <strain evidence="1">HLG_WM_MAG_03</strain>
    </source>
</reference>
<proteinExistence type="predicted"/>
<dbReference type="AlphaFoldDB" id="A0A6S6T524"/>
<name>A0A6S6T524_9BACT</name>
<sequence length="63" mass="7445">MIEIDEQKYRYMVMSGHHKLGTGMSVQHIADIVGCSRQHIYKEIKDGVFTFKKEKYKLIDKLK</sequence>
<dbReference type="EMBL" id="CACVAR010000201">
    <property type="protein sequence ID" value="CAA6810570.1"/>
    <property type="molecule type" value="Genomic_DNA"/>
</dbReference>
<evidence type="ECO:0000313" key="1">
    <source>
        <dbReference type="EMBL" id="CAA6810570.1"/>
    </source>
</evidence>
<evidence type="ECO:0008006" key="2">
    <source>
        <dbReference type="Google" id="ProtNLM"/>
    </source>
</evidence>
<accession>A0A6S6T524</accession>
<organism evidence="1">
    <name type="scientific">uncultured Sulfurovum sp</name>
    <dbReference type="NCBI Taxonomy" id="269237"/>
    <lineage>
        <taxon>Bacteria</taxon>
        <taxon>Pseudomonadati</taxon>
        <taxon>Campylobacterota</taxon>
        <taxon>Epsilonproteobacteria</taxon>
        <taxon>Campylobacterales</taxon>
        <taxon>Sulfurovaceae</taxon>
        <taxon>Sulfurovum</taxon>
        <taxon>environmental samples</taxon>
    </lineage>
</organism>